<feature type="region of interest" description="Disordered" evidence="4">
    <location>
        <begin position="91"/>
        <end position="115"/>
    </location>
</feature>
<comment type="caution">
    <text evidence="6">The sequence shown here is derived from an EMBL/GenBank/DDBJ whole genome shotgun (WGS) entry which is preliminary data.</text>
</comment>
<dbReference type="RefSeq" id="XP_052945089.1">
    <property type="nucleotide sequence ID" value="XM_053092717.1"/>
</dbReference>
<evidence type="ECO:0000313" key="6">
    <source>
        <dbReference type="EMBL" id="KAI9635312.1"/>
    </source>
</evidence>
<keyword evidence="1 3" id="KW-0479">Metal-binding</keyword>
<evidence type="ECO:0000259" key="5">
    <source>
        <dbReference type="PROSITE" id="PS51007"/>
    </source>
</evidence>
<name>A0AA38H696_9TREE</name>
<gene>
    <name evidence="6" type="ORF">MKK02DRAFT_43998</name>
</gene>
<accession>A0AA38H696</accession>
<reference evidence="6" key="1">
    <citation type="journal article" date="2022" name="G3 (Bethesda)">
        <title>High quality genome of the basidiomycete yeast Dioszegia hungarica PDD-24b-2 isolated from cloud water.</title>
        <authorList>
            <person name="Jarrige D."/>
            <person name="Haridas S."/>
            <person name="Bleykasten-Grosshans C."/>
            <person name="Joly M."/>
            <person name="Nadalig T."/>
            <person name="Sancelme M."/>
            <person name="Vuilleumier S."/>
            <person name="Grigoriev I.V."/>
            <person name="Amato P."/>
            <person name="Bringel F."/>
        </authorList>
    </citation>
    <scope>NUCLEOTIDE SEQUENCE</scope>
    <source>
        <strain evidence="6">PDD-24b-2</strain>
    </source>
</reference>
<dbReference type="GO" id="GO:0046872">
    <property type="term" value="F:metal ion binding"/>
    <property type="evidence" value="ECO:0007669"/>
    <property type="project" value="UniProtKB-KW"/>
</dbReference>
<dbReference type="GO" id="GO:0020037">
    <property type="term" value="F:heme binding"/>
    <property type="evidence" value="ECO:0007669"/>
    <property type="project" value="InterPro"/>
</dbReference>
<keyword evidence="7" id="KW-1185">Reference proteome</keyword>
<dbReference type="InterPro" id="IPR009056">
    <property type="entry name" value="Cyt_c-like_dom"/>
</dbReference>
<dbReference type="GeneID" id="77731922"/>
<keyword evidence="2 3" id="KW-0408">Iron</keyword>
<feature type="domain" description="Cytochrome c" evidence="5">
    <location>
        <begin position="302"/>
        <end position="423"/>
    </location>
</feature>
<dbReference type="Proteomes" id="UP001164286">
    <property type="component" value="Unassembled WGS sequence"/>
</dbReference>
<dbReference type="GO" id="GO:0009055">
    <property type="term" value="F:electron transfer activity"/>
    <property type="evidence" value="ECO:0007669"/>
    <property type="project" value="InterPro"/>
</dbReference>
<evidence type="ECO:0000313" key="7">
    <source>
        <dbReference type="Proteomes" id="UP001164286"/>
    </source>
</evidence>
<organism evidence="6 7">
    <name type="scientific">Dioszegia hungarica</name>
    <dbReference type="NCBI Taxonomy" id="4972"/>
    <lineage>
        <taxon>Eukaryota</taxon>
        <taxon>Fungi</taxon>
        <taxon>Dikarya</taxon>
        <taxon>Basidiomycota</taxon>
        <taxon>Agaricomycotina</taxon>
        <taxon>Tremellomycetes</taxon>
        <taxon>Tremellales</taxon>
        <taxon>Bulleribasidiaceae</taxon>
        <taxon>Dioszegia</taxon>
    </lineage>
</organism>
<dbReference type="PROSITE" id="PS51007">
    <property type="entry name" value="CYTC"/>
    <property type="match status" value="1"/>
</dbReference>
<sequence length="438" mass="45994">MRALVIATFGENSSSMPLVVAAAVDIDLATFASYISQSSSHPSKATDALSKHGQLLRSTTPTAPAAQAITSASTAIVHTSPTLHKMDHPHTLSDASLHPIAPDLLHDGNDMDGMDPELARATATVLANQVILQGGDGGHDDNVNPEDSLLDPGLADKWDHFDATAFYPQGIPSDAFSQGHGGGSHIDPSLDINQQNAPVDEDHKLHEAADGAVPGDNADSNASLGADLGQVTSPTAGDAADPNAVPTGGKRKRARRDPSQPSTSTQRKRPSMIQDPNDPNAHLFLPSNLQGRTVEYATSPLEDTRAGPVYVHPPQGTVQACVRCHGIKRKCEALEWRLRSEVGTSNTGEGTIVNPSGFQAGMGAVPVVSSSMGGVIWDRPRCSGCDKADVPCVFELGAASSGFVHHLRSEALALAEELLTARQRIQELEISLAVSQTE</sequence>
<evidence type="ECO:0000256" key="3">
    <source>
        <dbReference type="PROSITE-ProRule" id="PRU00433"/>
    </source>
</evidence>
<feature type="region of interest" description="Disordered" evidence="4">
    <location>
        <begin position="209"/>
        <end position="285"/>
    </location>
</feature>
<dbReference type="EMBL" id="JAKWFO010000005">
    <property type="protein sequence ID" value="KAI9635312.1"/>
    <property type="molecule type" value="Genomic_DNA"/>
</dbReference>
<protein>
    <recommendedName>
        <fullName evidence="5">Cytochrome c domain-containing protein</fullName>
    </recommendedName>
</protein>
<evidence type="ECO:0000256" key="4">
    <source>
        <dbReference type="SAM" id="MobiDB-lite"/>
    </source>
</evidence>
<feature type="region of interest" description="Disordered" evidence="4">
    <location>
        <begin position="172"/>
        <end position="195"/>
    </location>
</feature>
<dbReference type="AlphaFoldDB" id="A0AA38H696"/>
<proteinExistence type="predicted"/>
<evidence type="ECO:0000256" key="2">
    <source>
        <dbReference type="ARBA" id="ARBA00023004"/>
    </source>
</evidence>
<keyword evidence="3" id="KW-0349">Heme</keyword>
<feature type="region of interest" description="Disordered" evidence="4">
    <location>
        <begin position="132"/>
        <end position="151"/>
    </location>
</feature>
<evidence type="ECO:0000256" key="1">
    <source>
        <dbReference type="ARBA" id="ARBA00022723"/>
    </source>
</evidence>